<proteinExistence type="predicted"/>
<protein>
    <submittedName>
        <fullName evidence="1">Phospholipid N-methyltransferase</fullName>
    </submittedName>
</protein>
<dbReference type="STRING" id="530584.SAMN05421630_105148"/>
<dbReference type="EMBL" id="FMZE01000005">
    <property type="protein sequence ID" value="SDD00600.1"/>
    <property type="molecule type" value="Genomic_DNA"/>
</dbReference>
<dbReference type="GO" id="GO:0032259">
    <property type="term" value="P:methylation"/>
    <property type="evidence" value="ECO:0007669"/>
    <property type="project" value="UniProtKB-KW"/>
</dbReference>
<dbReference type="CDD" id="cd02440">
    <property type="entry name" value="AdoMet_MTases"/>
    <property type="match status" value="1"/>
</dbReference>
<keyword evidence="1" id="KW-0808">Transferase</keyword>
<gene>
    <name evidence="1" type="ORF">SAMN05421630_105148</name>
</gene>
<dbReference type="AlphaFoldDB" id="A0A1G6R7H9"/>
<accession>A0A1G6R7H9</accession>
<dbReference type="Proteomes" id="UP000199494">
    <property type="component" value="Unassembled WGS sequence"/>
</dbReference>
<organism evidence="1 2">
    <name type="scientific">Prauserella marina</name>
    <dbReference type="NCBI Taxonomy" id="530584"/>
    <lineage>
        <taxon>Bacteria</taxon>
        <taxon>Bacillati</taxon>
        <taxon>Actinomycetota</taxon>
        <taxon>Actinomycetes</taxon>
        <taxon>Pseudonocardiales</taxon>
        <taxon>Pseudonocardiaceae</taxon>
        <taxon>Prauserella</taxon>
    </lineage>
</organism>
<name>A0A1G6R7H9_9PSEU</name>
<dbReference type="SUPFAM" id="SSF53335">
    <property type="entry name" value="S-adenosyl-L-methionine-dependent methyltransferases"/>
    <property type="match status" value="1"/>
</dbReference>
<keyword evidence="1" id="KW-0489">Methyltransferase</keyword>
<evidence type="ECO:0000313" key="1">
    <source>
        <dbReference type="EMBL" id="SDD00600.1"/>
    </source>
</evidence>
<dbReference type="GO" id="GO:0008168">
    <property type="term" value="F:methyltransferase activity"/>
    <property type="evidence" value="ECO:0007669"/>
    <property type="project" value="UniProtKB-KW"/>
</dbReference>
<reference evidence="1 2" key="1">
    <citation type="submission" date="2016-10" db="EMBL/GenBank/DDBJ databases">
        <authorList>
            <person name="de Groot N.N."/>
        </authorList>
    </citation>
    <scope>NUCLEOTIDE SEQUENCE [LARGE SCALE GENOMIC DNA]</scope>
    <source>
        <strain evidence="1 2">CGMCC 4.5506</strain>
    </source>
</reference>
<dbReference type="Gene3D" id="3.40.50.150">
    <property type="entry name" value="Vaccinia Virus protein VP39"/>
    <property type="match status" value="1"/>
</dbReference>
<dbReference type="InterPro" id="IPR029063">
    <property type="entry name" value="SAM-dependent_MTases_sf"/>
</dbReference>
<dbReference type="Pfam" id="PF13649">
    <property type="entry name" value="Methyltransf_25"/>
    <property type="match status" value="1"/>
</dbReference>
<keyword evidence="2" id="KW-1185">Reference proteome</keyword>
<evidence type="ECO:0000313" key="2">
    <source>
        <dbReference type="Proteomes" id="UP000199494"/>
    </source>
</evidence>
<dbReference type="InterPro" id="IPR041698">
    <property type="entry name" value="Methyltransf_25"/>
</dbReference>
<sequence>MRCDGRGMNPITSPDAPATAPVPDSSLSVFLSAALRRPRIVGGVAPSSRELTEVLASVVPSRGEPTVVELGPGTGATTSTIARRLPESGRQLAVEIDPVMAAHLANSYPGVTVLQGDAAELGALLAREGQDTADAIVSGLPWSLFPGHVQRAVLRQVCSALTPAGAFSTFAYRHAARLEGARRFRGLLDEYFDEVVVTRTVWRNLPPARVFVCRRPRSFASARHG</sequence>